<feature type="transmembrane region" description="Helical" evidence="8">
    <location>
        <begin position="24"/>
        <end position="45"/>
    </location>
</feature>
<evidence type="ECO:0000256" key="2">
    <source>
        <dbReference type="ARBA" id="ARBA00007998"/>
    </source>
</evidence>
<dbReference type="NCBIfam" id="TIGR00912">
    <property type="entry name" value="2A0309"/>
    <property type="match status" value="1"/>
</dbReference>
<feature type="transmembrane region" description="Helical" evidence="8">
    <location>
        <begin position="65"/>
        <end position="84"/>
    </location>
</feature>
<keyword evidence="7 8" id="KW-0472">Membrane</keyword>
<proteinExistence type="inferred from homology"/>
<feature type="transmembrane region" description="Helical" evidence="8">
    <location>
        <begin position="198"/>
        <end position="219"/>
    </location>
</feature>
<feature type="transmembrane region" description="Helical" evidence="8">
    <location>
        <begin position="104"/>
        <end position="120"/>
    </location>
</feature>
<gene>
    <name evidence="9" type="ORF">FPZ45_05630</name>
</gene>
<dbReference type="InterPro" id="IPR004761">
    <property type="entry name" value="Spore_GerAB"/>
</dbReference>
<protein>
    <submittedName>
        <fullName evidence="9">GerAB/ArcD/ProY family transporter</fullName>
    </submittedName>
</protein>
<dbReference type="OrthoDB" id="2381188at2"/>
<evidence type="ECO:0000256" key="3">
    <source>
        <dbReference type="ARBA" id="ARBA00022448"/>
    </source>
</evidence>
<feature type="transmembrane region" description="Helical" evidence="8">
    <location>
        <begin position="316"/>
        <end position="339"/>
    </location>
</feature>
<evidence type="ECO:0000256" key="4">
    <source>
        <dbReference type="ARBA" id="ARBA00022544"/>
    </source>
</evidence>
<organism evidence="9 10">
    <name type="scientific">Cohnella terricola</name>
    <dbReference type="NCBI Taxonomy" id="1289167"/>
    <lineage>
        <taxon>Bacteria</taxon>
        <taxon>Bacillati</taxon>
        <taxon>Bacillota</taxon>
        <taxon>Bacilli</taxon>
        <taxon>Bacillales</taxon>
        <taxon>Paenibacillaceae</taxon>
        <taxon>Cohnella</taxon>
    </lineage>
</organism>
<evidence type="ECO:0000313" key="9">
    <source>
        <dbReference type="EMBL" id="TVY02365.1"/>
    </source>
</evidence>
<evidence type="ECO:0000313" key="10">
    <source>
        <dbReference type="Proteomes" id="UP000316330"/>
    </source>
</evidence>
<dbReference type="GO" id="GO:0009847">
    <property type="term" value="P:spore germination"/>
    <property type="evidence" value="ECO:0007669"/>
    <property type="project" value="InterPro"/>
</dbReference>
<dbReference type="Pfam" id="PF03845">
    <property type="entry name" value="Spore_permease"/>
    <property type="match status" value="1"/>
</dbReference>
<evidence type="ECO:0000256" key="8">
    <source>
        <dbReference type="SAM" id="Phobius"/>
    </source>
</evidence>
<evidence type="ECO:0000256" key="7">
    <source>
        <dbReference type="ARBA" id="ARBA00023136"/>
    </source>
</evidence>
<reference evidence="9 10" key="1">
    <citation type="submission" date="2019-07" db="EMBL/GenBank/DDBJ databases">
        <authorList>
            <person name="Kim J."/>
        </authorList>
    </citation>
    <scope>NUCLEOTIDE SEQUENCE [LARGE SCALE GENOMIC DNA]</scope>
    <source>
        <strain evidence="9 10">G13</strain>
    </source>
</reference>
<keyword evidence="6 8" id="KW-1133">Transmembrane helix</keyword>
<sequence length="359" mass="40671">MLMNGLTNHVTVNPMLLDAAGRDAWISVIATAVLFIPWCLLLAMFMNRSGQQELRPWLAERTHPIFAWLLTLPICANFYLIGAMTVVHTSSWTITNYLPNTPKFVLALVLTVFCSLYALWGLRVIAIMSGILLPLVIVLGIFVSVSNYPEKNFNLLKPYMEHGLSPILEGMVYAGGGFVELIALIAMQHRLKSKVRPWGIAIYGIIMIYIMLGPLIGAITEFGPAEAAKQMVSPYEQWRLVKLGSYVEHVDFFSIYQWQAGACVRIGVSIFLFLEMLPIREVGLRKKLIMLVALSYVMLALFPMNEYSFYLWMYHYYFPISLTVLLTFSLAWIAISLFSKRPKEAQHDRANASRQGTLE</sequence>
<comment type="caution">
    <text evidence="9">The sequence shown here is derived from an EMBL/GenBank/DDBJ whole genome shotgun (WGS) entry which is preliminary data.</text>
</comment>
<dbReference type="PANTHER" id="PTHR34975">
    <property type="entry name" value="SPORE GERMINATION PROTEIN A2"/>
    <property type="match status" value="1"/>
</dbReference>
<feature type="transmembrane region" description="Helical" evidence="8">
    <location>
        <begin position="255"/>
        <end position="276"/>
    </location>
</feature>
<keyword evidence="3" id="KW-0813">Transport</keyword>
<comment type="similarity">
    <text evidence="2">Belongs to the amino acid-polyamine-organocation (APC) superfamily. Spore germination protein (SGP) (TC 2.A.3.9) family.</text>
</comment>
<feature type="transmembrane region" description="Helical" evidence="8">
    <location>
        <begin position="127"/>
        <end position="147"/>
    </location>
</feature>
<feature type="transmembrane region" description="Helical" evidence="8">
    <location>
        <begin position="288"/>
        <end position="304"/>
    </location>
</feature>
<dbReference type="GO" id="GO:0016020">
    <property type="term" value="C:membrane"/>
    <property type="evidence" value="ECO:0007669"/>
    <property type="project" value="UniProtKB-SubCell"/>
</dbReference>
<evidence type="ECO:0000256" key="5">
    <source>
        <dbReference type="ARBA" id="ARBA00022692"/>
    </source>
</evidence>
<keyword evidence="10" id="KW-1185">Reference proteome</keyword>
<keyword evidence="4" id="KW-0309">Germination</keyword>
<evidence type="ECO:0000256" key="1">
    <source>
        <dbReference type="ARBA" id="ARBA00004141"/>
    </source>
</evidence>
<dbReference type="Proteomes" id="UP000316330">
    <property type="component" value="Unassembled WGS sequence"/>
</dbReference>
<comment type="subcellular location">
    <subcellularLocation>
        <location evidence="1">Membrane</location>
        <topology evidence="1">Multi-pass membrane protein</topology>
    </subcellularLocation>
</comment>
<dbReference type="AlphaFoldDB" id="A0A559JR68"/>
<dbReference type="PANTHER" id="PTHR34975:SF2">
    <property type="entry name" value="SPORE GERMINATION PROTEIN A2"/>
    <property type="match status" value="1"/>
</dbReference>
<evidence type="ECO:0000256" key="6">
    <source>
        <dbReference type="ARBA" id="ARBA00022989"/>
    </source>
</evidence>
<dbReference type="EMBL" id="VNJJ01000003">
    <property type="protein sequence ID" value="TVY02365.1"/>
    <property type="molecule type" value="Genomic_DNA"/>
</dbReference>
<name>A0A559JR68_9BACL</name>
<accession>A0A559JR68</accession>
<keyword evidence="5 8" id="KW-0812">Transmembrane</keyword>
<feature type="transmembrane region" description="Helical" evidence="8">
    <location>
        <begin position="167"/>
        <end position="186"/>
    </location>
</feature>